<proteinExistence type="predicted"/>
<protein>
    <submittedName>
        <fullName evidence="1">Uncharacterized protein</fullName>
    </submittedName>
</protein>
<organism evidence="1 2">
    <name type="scientific">Hyaloperonospora arabidopsidis (strain Emoy2)</name>
    <name type="common">Downy mildew agent</name>
    <name type="synonym">Peronospora arabidopsidis</name>
    <dbReference type="NCBI Taxonomy" id="559515"/>
    <lineage>
        <taxon>Eukaryota</taxon>
        <taxon>Sar</taxon>
        <taxon>Stramenopiles</taxon>
        <taxon>Oomycota</taxon>
        <taxon>Peronosporomycetes</taxon>
        <taxon>Peronosporales</taxon>
        <taxon>Peronosporaceae</taxon>
        <taxon>Hyaloperonospora</taxon>
    </lineage>
</organism>
<dbReference type="AlphaFoldDB" id="M4B736"/>
<keyword evidence="2" id="KW-1185">Reference proteome</keyword>
<dbReference type="InParanoid" id="M4B736"/>
<sequence>MVSHYPIPDCRRLGEVSYLCRVEKHRMHAMLLRPAKSSPSSRFEVRVTAVSGWQPEKCLPEYRLQTCVNAVRVALVCSFMDGTTSMEETTNTSSLRCD</sequence>
<dbReference type="Proteomes" id="UP000011713">
    <property type="component" value="Unassembled WGS sequence"/>
</dbReference>
<dbReference type="EMBL" id="JH598637">
    <property type="status" value="NOT_ANNOTATED_CDS"/>
    <property type="molecule type" value="Genomic_DNA"/>
</dbReference>
<accession>M4B736</accession>
<name>M4B736_HYAAE</name>
<evidence type="ECO:0000313" key="2">
    <source>
        <dbReference type="Proteomes" id="UP000011713"/>
    </source>
</evidence>
<dbReference type="HOGENOM" id="CLU_2338027_0_0_1"/>
<evidence type="ECO:0000313" key="1">
    <source>
        <dbReference type="EnsemblProtists" id="HpaP802088"/>
    </source>
</evidence>
<reference evidence="1" key="2">
    <citation type="submission" date="2015-06" db="UniProtKB">
        <authorList>
            <consortium name="EnsemblProtists"/>
        </authorList>
    </citation>
    <scope>IDENTIFICATION</scope>
    <source>
        <strain evidence="1">Emoy2</strain>
    </source>
</reference>
<reference evidence="2" key="1">
    <citation type="journal article" date="2010" name="Science">
        <title>Signatures of adaptation to obligate biotrophy in the Hyaloperonospora arabidopsidis genome.</title>
        <authorList>
            <person name="Baxter L."/>
            <person name="Tripathy S."/>
            <person name="Ishaque N."/>
            <person name="Boot N."/>
            <person name="Cabral A."/>
            <person name="Kemen E."/>
            <person name="Thines M."/>
            <person name="Ah-Fong A."/>
            <person name="Anderson R."/>
            <person name="Badejoko W."/>
            <person name="Bittner-Eddy P."/>
            <person name="Boore J.L."/>
            <person name="Chibucos M.C."/>
            <person name="Coates M."/>
            <person name="Dehal P."/>
            <person name="Delehaunty K."/>
            <person name="Dong S."/>
            <person name="Downton P."/>
            <person name="Dumas B."/>
            <person name="Fabro G."/>
            <person name="Fronick C."/>
            <person name="Fuerstenberg S.I."/>
            <person name="Fulton L."/>
            <person name="Gaulin E."/>
            <person name="Govers F."/>
            <person name="Hughes L."/>
            <person name="Humphray S."/>
            <person name="Jiang R.H."/>
            <person name="Judelson H."/>
            <person name="Kamoun S."/>
            <person name="Kyung K."/>
            <person name="Meijer H."/>
            <person name="Minx P."/>
            <person name="Morris P."/>
            <person name="Nelson J."/>
            <person name="Phuntumart V."/>
            <person name="Qutob D."/>
            <person name="Rehmany A."/>
            <person name="Rougon-Cardoso A."/>
            <person name="Ryden P."/>
            <person name="Torto-Alalibo T."/>
            <person name="Studholme D."/>
            <person name="Wang Y."/>
            <person name="Win J."/>
            <person name="Wood J."/>
            <person name="Clifton S.W."/>
            <person name="Rogers J."/>
            <person name="Van den Ackerveken G."/>
            <person name="Jones J.D."/>
            <person name="McDowell J.M."/>
            <person name="Beynon J."/>
            <person name="Tyler B.M."/>
        </authorList>
    </citation>
    <scope>NUCLEOTIDE SEQUENCE [LARGE SCALE GENOMIC DNA]</scope>
    <source>
        <strain evidence="2">Emoy2</strain>
    </source>
</reference>
<dbReference type="EnsemblProtists" id="HpaT802088">
    <property type="protein sequence ID" value="HpaP802088"/>
    <property type="gene ID" value="HpaG802088"/>
</dbReference>
<dbReference type="VEuPathDB" id="FungiDB:HpaG802088"/>